<dbReference type="InterPro" id="IPR005502">
    <property type="entry name" value="Ribosyl_crysJ1"/>
</dbReference>
<sequence length="334" mass="32415">MSAPSALSRIHGCLVGAVVGEASALAGLAGAHGRGTGLEPGPGPLGLGPAGQLTLFTADGLLEAIEWANDGVHADEAACVWLASLRWVSGQGIPLSPSAPAAQPRWLDSQEGVRVPAAAQPAWVVSLAGGEMGSTARPLGLEFDDAGAAAHAAPFGLVPHIPAAGVLKMSAEGAALTHGAPVAVQTAVAVASFTHFLSLGADALTALGSARAQVASLRSPDAKVLGALDAAVREGVAGDAATAHDGDASVALRGAAAAVLAAESAVQSGDRHDAAFATGVSLAAAAGSDAAAIAGALLGTLWGRDSVTDAWSSRTAGVAAADGLADRFARLTGA</sequence>
<organism evidence="1 2">
    <name type="scientific">Sinomonas flava</name>
    <dbReference type="NCBI Taxonomy" id="496857"/>
    <lineage>
        <taxon>Bacteria</taxon>
        <taxon>Bacillati</taxon>
        <taxon>Actinomycetota</taxon>
        <taxon>Actinomycetes</taxon>
        <taxon>Micrococcales</taxon>
        <taxon>Micrococcaceae</taxon>
        <taxon>Sinomonas</taxon>
    </lineage>
</organism>
<dbReference type="EMBL" id="BAAAQW010000003">
    <property type="protein sequence ID" value="GAA2197875.1"/>
    <property type="molecule type" value="Genomic_DNA"/>
</dbReference>
<evidence type="ECO:0000313" key="2">
    <source>
        <dbReference type="Proteomes" id="UP001500432"/>
    </source>
</evidence>
<dbReference type="Proteomes" id="UP001500432">
    <property type="component" value="Unassembled WGS sequence"/>
</dbReference>
<dbReference type="InterPro" id="IPR050792">
    <property type="entry name" value="ADP-ribosylglycohydrolase"/>
</dbReference>
<dbReference type="Gene3D" id="1.10.4080.10">
    <property type="entry name" value="ADP-ribosylation/Crystallin J1"/>
    <property type="match status" value="1"/>
</dbReference>
<keyword evidence="2" id="KW-1185">Reference proteome</keyword>
<dbReference type="RefSeq" id="WP_344298429.1">
    <property type="nucleotide sequence ID" value="NZ_BAAAQW010000003.1"/>
</dbReference>
<reference evidence="2" key="1">
    <citation type="journal article" date="2019" name="Int. J. Syst. Evol. Microbiol.">
        <title>The Global Catalogue of Microorganisms (GCM) 10K type strain sequencing project: providing services to taxonomists for standard genome sequencing and annotation.</title>
        <authorList>
            <consortium name="The Broad Institute Genomics Platform"/>
            <consortium name="The Broad Institute Genome Sequencing Center for Infectious Disease"/>
            <person name="Wu L."/>
            <person name="Ma J."/>
        </authorList>
    </citation>
    <scope>NUCLEOTIDE SEQUENCE [LARGE SCALE GENOMIC DNA]</scope>
    <source>
        <strain evidence="2">JCM 16034</strain>
    </source>
</reference>
<dbReference type="PANTHER" id="PTHR16222">
    <property type="entry name" value="ADP-RIBOSYLGLYCOHYDROLASE"/>
    <property type="match status" value="1"/>
</dbReference>
<dbReference type="SUPFAM" id="SSF101478">
    <property type="entry name" value="ADP-ribosylglycohydrolase"/>
    <property type="match status" value="1"/>
</dbReference>
<dbReference type="InterPro" id="IPR036705">
    <property type="entry name" value="Ribosyl_crysJ1_sf"/>
</dbReference>
<accession>A0ABP5NFA4</accession>
<evidence type="ECO:0000313" key="1">
    <source>
        <dbReference type="EMBL" id="GAA2197875.1"/>
    </source>
</evidence>
<dbReference type="Pfam" id="PF03747">
    <property type="entry name" value="ADP_ribosyl_GH"/>
    <property type="match status" value="1"/>
</dbReference>
<proteinExistence type="predicted"/>
<name>A0ABP5NFA4_9MICC</name>
<evidence type="ECO:0008006" key="3">
    <source>
        <dbReference type="Google" id="ProtNLM"/>
    </source>
</evidence>
<protein>
    <recommendedName>
        <fullName evidence="3">ADP-ribosylglycohydrolase</fullName>
    </recommendedName>
</protein>
<comment type="caution">
    <text evidence="1">The sequence shown here is derived from an EMBL/GenBank/DDBJ whole genome shotgun (WGS) entry which is preliminary data.</text>
</comment>
<gene>
    <name evidence="1" type="ORF">GCM10009849_08430</name>
</gene>
<dbReference type="PANTHER" id="PTHR16222:SF12">
    <property type="entry name" value="ADP-RIBOSYLGLYCOHYDROLASE-RELATED"/>
    <property type="match status" value="1"/>
</dbReference>